<protein>
    <recommendedName>
        <fullName evidence="2">PABC domain-containing protein</fullName>
    </recommendedName>
</protein>
<organism evidence="3 4">
    <name type="scientific">Marasmius tenuissimus</name>
    <dbReference type="NCBI Taxonomy" id="585030"/>
    <lineage>
        <taxon>Eukaryota</taxon>
        <taxon>Fungi</taxon>
        <taxon>Dikarya</taxon>
        <taxon>Basidiomycota</taxon>
        <taxon>Agaricomycotina</taxon>
        <taxon>Agaricomycetes</taxon>
        <taxon>Agaricomycetidae</taxon>
        <taxon>Agaricales</taxon>
        <taxon>Marasmiineae</taxon>
        <taxon>Marasmiaceae</taxon>
        <taxon>Marasmius</taxon>
    </lineage>
</organism>
<dbReference type="SUPFAM" id="SSF63570">
    <property type="entry name" value="PABC (PABP) domain"/>
    <property type="match status" value="1"/>
</dbReference>
<feature type="region of interest" description="Disordered" evidence="1">
    <location>
        <begin position="1"/>
        <end position="78"/>
    </location>
</feature>
<dbReference type="EMBL" id="JBBXMP010000020">
    <property type="protein sequence ID" value="KAL0068119.1"/>
    <property type="molecule type" value="Genomic_DNA"/>
</dbReference>
<evidence type="ECO:0000313" key="4">
    <source>
        <dbReference type="Proteomes" id="UP001437256"/>
    </source>
</evidence>
<feature type="compositionally biased region" description="Low complexity" evidence="1">
    <location>
        <begin position="193"/>
        <end position="207"/>
    </location>
</feature>
<dbReference type="Proteomes" id="UP001437256">
    <property type="component" value="Unassembled WGS sequence"/>
</dbReference>
<evidence type="ECO:0000256" key="1">
    <source>
        <dbReference type="SAM" id="MobiDB-lite"/>
    </source>
</evidence>
<dbReference type="Gene3D" id="1.10.1900.10">
    <property type="entry name" value="c-terminal domain of poly(a) binding protein"/>
    <property type="match status" value="1"/>
</dbReference>
<evidence type="ECO:0000313" key="3">
    <source>
        <dbReference type="EMBL" id="KAL0068119.1"/>
    </source>
</evidence>
<dbReference type="InterPro" id="IPR036053">
    <property type="entry name" value="PABP-dom"/>
</dbReference>
<feature type="compositionally biased region" description="Polar residues" evidence="1">
    <location>
        <begin position="332"/>
        <end position="341"/>
    </location>
</feature>
<feature type="compositionally biased region" description="Low complexity" evidence="1">
    <location>
        <begin position="64"/>
        <end position="74"/>
    </location>
</feature>
<feature type="domain" description="PABC" evidence="2">
    <location>
        <begin position="431"/>
        <end position="478"/>
    </location>
</feature>
<reference evidence="3 4" key="1">
    <citation type="submission" date="2024-05" db="EMBL/GenBank/DDBJ databases">
        <title>A draft genome resource for the thread blight pathogen Marasmius tenuissimus strain MS-2.</title>
        <authorList>
            <person name="Yulfo-Soto G.E."/>
            <person name="Baruah I.K."/>
            <person name="Amoako-Attah I."/>
            <person name="Bukari Y."/>
            <person name="Meinhardt L.W."/>
            <person name="Bailey B.A."/>
            <person name="Cohen S.P."/>
        </authorList>
    </citation>
    <scope>NUCLEOTIDE SEQUENCE [LARGE SCALE GENOMIC DNA]</scope>
    <source>
        <strain evidence="3 4">MS-2</strain>
    </source>
</reference>
<comment type="caution">
    <text evidence="3">The sequence shown here is derived from an EMBL/GenBank/DDBJ whole genome shotgun (WGS) entry which is preliminary data.</text>
</comment>
<gene>
    <name evidence="3" type="ORF">AAF712_004779</name>
</gene>
<keyword evidence="4" id="KW-1185">Reference proteome</keyword>
<feature type="compositionally biased region" description="Low complexity" evidence="1">
    <location>
        <begin position="230"/>
        <end position="247"/>
    </location>
</feature>
<name>A0ABR3A415_9AGAR</name>
<sequence>MNGTQLGSKQIVVRLHEPKQLRQEKLAQRFSGHGNGHPRNASGATSPTASEGGDSYGYGSPRHVSSSLGSPVGSGAMGLAPLERERQDRGRRGSGSYYNAALTGTLNLAMKYDDLAALSPVVRKEVLTGELSRRVKNSGLASGSEIDQIVDALTAVSLSEVVKIIEDPEKLADQIKSIQSNHNESQNNDEDTQSQSRSTSQDSRLLDPNALAATASAPEHPSTPISVNASLMSTPPRTTSPSGSLPPVSDRDKMLNAVSKFEANASKRELLTDLMMGLPKRERAMCLFNTEVLRVKIEEAKAVLESEEDEEEAPAPPPVTPKKKVVPKATEDGSSPLTPDLSSRGPSATSSPLPGTPTPAPGAGANVAIASPSSNLGAPQYTSLASLSKLPAAEIVRLANKAGSVADGVLPKPDPLVVAETDRFVDGLMGQQPHQQKQQLGDKLFKVVKSFGVKSAPKVTIQLLDQEDLRALAHLMNSYPGVLKDKAQAVVITK</sequence>
<proteinExistence type="predicted"/>
<dbReference type="InterPro" id="IPR002004">
    <property type="entry name" value="PABP_HYD_C"/>
</dbReference>
<evidence type="ECO:0000259" key="2">
    <source>
        <dbReference type="Pfam" id="PF00658"/>
    </source>
</evidence>
<feature type="region of interest" description="Disordered" evidence="1">
    <location>
        <begin position="303"/>
        <end position="367"/>
    </location>
</feature>
<feature type="region of interest" description="Disordered" evidence="1">
    <location>
        <begin position="180"/>
        <end position="250"/>
    </location>
</feature>
<feature type="compositionally biased region" description="Basic and acidic residues" evidence="1">
    <location>
        <begin position="14"/>
        <end position="27"/>
    </location>
</feature>
<dbReference type="Pfam" id="PF00658">
    <property type="entry name" value="MLLE"/>
    <property type="match status" value="1"/>
</dbReference>
<accession>A0ABR3A415</accession>